<reference evidence="1 2" key="1">
    <citation type="submission" date="2018-10" db="EMBL/GenBank/DDBJ databases">
        <authorList>
            <person name="Zhang X."/>
        </authorList>
    </citation>
    <scope>NUCLEOTIDE SEQUENCE [LARGE SCALE GENOMIC DNA]</scope>
    <source>
        <strain evidence="1 2">SK-G1</strain>
    </source>
</reference>
<evidence type="ECO:0000313" key="2">
    <source>
        <dbReference type="Proteomes" id="UP000280960"/>
    </source>
</evidence>
<keyword evidence="2" id="KW-1185">Reference proteome</keyword>
<gene>
    <name evidence="1" type="ORF">D2962_03935</name>
</gene>
<dbReference type="AlphaFoldDB" id="A0A3G2R424"/>
<name>A0A3G2R424_9FIRM</name>
<evidence type="ECO:0000313" key="1">
    <source>
        <dbReference type="EMBL" id="AYO29868.1"/>
    </source>
</evidence>
<sequence length="67" mass="7434">MTKVTIDPGICGFPIIAYQISQYPCIFQYDGFKALFKLDRYFVSQVLASGKAVLCDTHRAADEVGVL</sequence>
<dbReference type="Proteomes" id="UP000280960">
    <property type="component" value="Chromosome"/>
</dbReference>
<dbReference type="KEGG" id="bacg:D2962_03935"/>
<proteinExistence type="predicted"/>
<dbReference type="EMBL" id="CP033169">
    <property type="protein sequence ID" value="AYO29868.1"/>
    <property type="molecule type" value="Genomic_DNA"/>
</dbReference>
<dbReference type="RefSeq" id="WP_122014203.1">
    <property type="nucleotide sequence ID" value="NZ_CP033169.1"/>
</dbReference>
<organism evidence="1 2">
    <name type="scientific">Biomaibacter acetigenes</name>
    <dbReference type="NCBI Taxonomy" id="2316383"/>
    <lineage>
        <taxon>Bacteria</taxon>
        <taxon>Bacillati</taxon>
        <taxon>Bacillota</taxon>
        <taxon>Clostridia</taxon>
        <taxon>Thermosediminibacterales</taxon>
        <taxon>Tepidanaerobacteraceae</taxon>
        <taxon>Biomaibacter</taxon>
    </lineage>
</organism>
<protein>
    <submittedName>
        <fullName evidence="1">Uncharacterized protein</fullName>
    </submittedName>
</protein>
<accession>A0A3G2R424</accession>